<sequence>MILVDTSIWIDHLRAGDAELVALLNSARVLSHPFVMGELACGNLRSRDEVLTLMGELPQVTVATDTEVLYFIEQHGLMGRGIGYIDVHLLAAVSLASPARLWTRDKRLDAVAVDLGLAFASVC</sequence>
<dbReference type="EMBL" id="UOFK01000059">
    <property type="protein sequence ID" value="VAW74471.1"/>
    <property type="molecule type" value="Genomic_DNA"/>
</dbReference>
<dbReference type="SUPFAM" id="SSF88723">
    <property type="entry name" value="PIN domain-like"/>
    <property type="match status" value="1"/>
</dbReference>
<dbReference type="Pfam" id="PF01850">
    <property type="entry name" value="PIN"/>
    <property type="match status" value="1"/>
</dbReference>
<dbReference type="Gene3D" id="3.40.50.1010">
    <property type="entry name" value="5'-nuclease"/>
    <property type="match status" value="1"/>
</dbReference>
<dbReference type="AlphaFoldDB" id="A0A3B0Y4D8"/>
<accession>A0A3B0Y4D8</accession>
<feature type="domain" description="PIN" evidence="1">
    <location>
        <begin position="2"/>
        <end position="112"/>
    </location>
</feature>
<proteinExistence type="predicted"/>
<name>A0A3B0Y4D8_9ZZZZ</name>
<evidence type="ECO:0000259" key="1">
    <source>
        <dbReference type="Pfam" id="PF01850"/>
    </source>
</evidence>
<protein>
    <submittedName>
        <fullName evidence="2">Toxin 1, PIN domain</fullName>
    </submittedName>
</protein>
<reference evidence="2" key="1">
    <citation type="submission" date="2018-06" db="EMBL/GenBank/DDBJ databases">
        <authorList>
            <person name="Zhirakovskaya E."/>
        </authorList>
    </citation>
    <scope>NUCLEOTIDE SEQUENCE</scope>
</reference>
<dbReference type="InterPro" id="IPR029060">
    <property type="entry name" value="PIN-like_dom_sf"/>
</dbReference>
<dbReference type="InterPro" id="IPR002716">
    <property type="entry name" value="PIN_dom"/>
</dbReference>
<gene>
    <name evidence="2" type="ORF">MNBD_GAMMA13-102</name>
</gene>
<organism evidence="2">
    <name type="scientific">hydrothermal vent metagenome</name>
    <dbReference type="NCBI Taxonomy" id="652676"/>
    <lineage>
        <taxon>unclassified sequences</taxon>
        <taxon>metagenomes</taxon>
        <taxon>ecological metagenomes</taxon>
    </lineage>
</organism>
<evidence type="ECO:0000313" key="2">
    <source>
        <dbReference type="EMBL" id="VAW74471.1"/>
    </source>
</evidence>